<organism evidence="1">
    <name type="scientific">freshwater metagenome</name>
    <dbReference type="NCBI Taxonomy" id="449393"/>
    <lineage>
        <taxon>unclassified sequences</taxon>
        <taxon>metagenomes</taxon>
        <taxon>ecological metagenomes</taxon>
    </lineage>
</organism>
<evidence type="ECO:0000313" key="1">
    <source>
        <dbReference type="EMBL" id="CAB4668346.1"/>
    </source>
</evidence>
<dbReference type="AlphaFoldDB" id="A0A6J6M2Z6"/>
<sequence>MTTVTVMITSFDDYPIHQTSEPIAHPESGDPGHYDRYFFNGYSKDGSLFFAVAMGLYPNRHVMDASFSVVVNGEQISAHASAKAPHDRLQCNQVGPIGIEIITPMKEHRISVDTPEHGLRAELTFTATSLPYEEPPFMVRAGNRVTMRYTRLTQLGKWNGWLEVDGVRHEVNESIFVGSRDRSWGIRGVGERVQLGAPVTHMPQFFWLWAPVCFDGFGTLFDVNEYADGERWHESGVMLVGDDTIQHSHNVAYDYHWEPATRRAESFELRYTFGKSTAHLLFEPITHFQMLGLGYLHPEWGHGFWKGDLAIGGERFPVPVADPMQMHHLHTQTLSNVTMTMSTGEIHRGIGILETLVLGAHVPSGFTGMSDGFSAISS</sequence>
<reference evidence="1" key="1">
    <citation type="submission" date="2020-05" db="EMBL/GenBank/DDBJ databases">
        <authorList>
            <person name="Chiriac C."/>
            <person name="Salcher M."/>
            <person name="Ghai R."/>
            <person name="Kavagutti S V."/>
        </authorList>
    </citation>
    <scope>NUCLEOTIDE SEQUENCE</scope>
</reference>
<dbReference type="SUPFAM" id="SSF159245">
    <property type="entry name" value="AttH-like"/>
    <property type="match status" value="1"/>
</dbReference>
<name>A0A6J6M2Z6_9ZZZZ</name>
<protein>
    <submittedName>
        <fullName evidence="1">Unannotated protein</fullName>
    </submittedName>
</protein>
<gene>
    <name evidence="1" type="ORF">UFOPK2295_00638</name>
</gene>
<proteinExistence type="predicted"/>
<dbReference type="EMBL" id="CAEZWV010000009">
    <property type="protein sequence ID" value="CAB4668346.1"/>
    <property type="molecule type" value="Genomic_DNA"/>
</dbReference>
<accession>A0A6J6M2Z6</accession>